<feature type="transmembrane region" description="Helical" evidence="1">
    <location>
        <begin position="12"/>
        <end position="32"/>
    </location>
</feature>
<evidence type="ECO:0000313" key="2">
    <source>
        <dbReference type="EMBL" id="MCA9383953.1"/>
    </source>
</evidence>
<evidence type="ECO:0008006" key="4">
    <source>
        <dbReference type="Google" id="ProtNLM"/>
    </source>
</evidence>
<keyword evidence="1" id="KW-0472">Membrane</keyword>
<accession>A0A955RJM6</accession>
<keyword evidence="1" id="KW-0812">Transmembrane</keyword>
<name>A0A955RJM6_9BACT</name>
<gene>
    <name evidence="2" type="ORF">KC909_06350</name>
</gene>
<protein>
    <recommendedName>
        <fullName evidence="4">Transmembrane protein</fullName>
    </recommendedName>
</protein>
<reference evidence="2" key="1">
    <citation type="submission" date="2020-04" db="EMBL/GenBank/DDBJ databases">
        <authorList>
            <person name="Zhang T."/>
        </authorList>
    </citation>
    <scope>NUCLEOTIDE SEQUENCE</scope>
    <source>
        <strain evidence="2">HKST-UBA14</strain>
    </source>
</reference>
<comment type="caution">
    <text evidence="2">The sequence shown here is derived from an EMBL/GenBank/DDBJ whole genome shotgun (WGS) entry which is preliminary data.</text>
</comment>
<evidence type="ECO:0000256" key="1">
    <source>
        <dbReference type="SAM" id="Phobius"/>
    </source>
</evidence>
<reference evidence="2" key="2">
    <citation type="journal article" date="2021" name="Microbiome">
        <title>Successional dynamics and alternative stable states in a saline activated sludge microbial community over 9 years.</title>
        <authorList>
            <person name="Wang Y."/>
            <person name="Ye J."/>
            <person name="Ju F."/>
            <person name="Liu L."/>
            <person name="Boyd J.A."/>
            <person name="Deng Y."/>
            <person name="Parks D.H."/>
            <person name="Jiang X."/>
            <person name="Yin X."/>
            <person name="Woodcroft B.J."/>
            <person name="Tyson G.W."/>
            <person name="Hugenholtz P."/>
            <person name="Polz M.F."/>
            <person name="Zhang T."/>
        </authorList>
    </citation>
    <scope>NUCLEOTIDE SEQUENCE</scope>
    <source>
        <strain evidence="2">HKST-UBA14</strain>
    </source>
</reference>
<dbReference type="EMBL" id="JAGQLK010000187">
    <property type="protein sequence ID" value="MCA9383953.1"/>
    <property type="molecule type" value="Genomic_DNA"/>
</dbReference>
<evidence type="ECO:0000313" key="3">
    <source>
        <dbReference type="Proteomes" id="UP000783287"/>
    </source>
</evidence>
<dbReference type="AlphaFoldDB" id="A0A955RJM6"/>
<sequence>MTIKKKLKQLFPLLVLFSALLIVCIVATMLFVNFEEITIEEVVGYKLEVSNCTCLYTSDYSFANECTGLQLCSPIKSEYPYAGTITKSVLEIDYFQKQQCQCYGEIVNENGRDTCKGIEYQCLSYYED</sequence>
<organism evidence="2 3">
    <name type="scientific">Candidatus Dojkabacteria bacterium</name>
    <dbReference type="NCBI Taxonomy" id="2099670"/>
    <lineage>
        <taxon>Bacteria</taxon>
        <taxon>Candidatus Dojkabacteria</taxon>
    </lineage>
</organism>
<dbReference type="Proteomes" id="UP000783287">
    <property type="component" value="Unassembled WGS sequence"/>
</dbReference>
<proteinExistence type="predicted"/>
<keyword evidence="1" id="KW-1133">Transmembrane helix</keyword>